<reference evidence="1 2" key="1">
    <citation type="submission" date="2020-04" db="EMBL/GenBank/DDBJ databases">
        <title>Description of novel Gluconacetobacter.</title>
        <authorList>
            <person name="Sombolestani A."/>
        </authorList>
    </citation>
    <scope>NUCLEOTIDE SEQUENCE [LARGE SCALE GENOMIC DNA]</scope>
    <source>
        <strain evidence="1 2">LMG 27725</strain>
    </source>
</reference>
<dbReference type="AlphaFoldDB" id="A0A7W4JH87"/>
<evidence type="ECO:0000313" key="1">
    <source>
        <dbReference type="EMBL" id="MBB2181208.1"/>
    </source>
</evidence>
<dbReference type="Proteomes" id="UP000525623">
    <property type="component" value="Unassembled WGS sequence"/>
</dbReference>
<dbReference type="GO" id="GO:0016740">
    <property type="term" value="F:transferase activity"/>
    <property type="evidence" value="ECO:0007669"/>
    <property type="project" value="UniProtKB-KW"/>
</dbReference>
<protein>
    <submittedName>
        <fullName evidence="1">Glycosyltransferase</fullName>
    </submittedName>
</protein>
<keyword evidence="2" id="KW-1185">Reference proteome</keyword>
<dbReference type="EMBL" id="JABEQL010000050">
    <property type="protein sequence ID" value="MBB2181208.1"/>
    <property type="molecule type" value="Genomic_DNA"/>
</dbReference>
<dbReference type="Pfam" id="PF13692">
    <property type="entry name" value="Glyco_trans_1_4"/>
    <property type="match status" value="1"/>
</dbReference>
<dbReference type="Gene3D" id="3.40.50.2000">
    <property type="entry name" value="Glycogen Phosphorylase B"/>
    <property type="match status" value="1"/>
</dbReference>
<evidence type="ECO:0000313" key="2">
    <source>
        <dbReference type="Proteomes" id="UP000525623"/>
    </source>
</evidence>
<comment type="caution">
    <text evidence="1">The sequence shown here is derived from an EMBL/GenBank/DDBJ whole genome shotgun (WGS) entry which is preliminary data.</text>
</comment>
<dbReference type="SUPFAM" id="SSF53756">
    <property type="entry name" value="UDP-Glycosyltransferase/glycogen phosphorylase"/>
    <property type="match status" value="1"/>
</dbReference>
<keyword evidence="1" id="KW-0808">Transferase</keyword>
<name>A0A7W4JH87_9PROT</name>
<gene>
    <name evidence="1" type="ORF">HLH29_19015</name>
</gene>
<organism evidence="1 2">
    <name type="scientific">Gluconacetobacter tumulicola</name>
    <dbReference type="NCBI Taxonomy" id="1017177"/>
    <lineage>
        <taxon>Bacteria</taxon>
        <taxon>Pseudomonadati</taxon>
        <taxon>Pseudomonadota</taxon>
        <taxon>Alphaproteobacteria</taxon>
        <taxon>Acetobacterales</taxon>
        <taxon>Acetobacteraceae</taxon>
        <taxon>Gluconacetobacter</taxon>
    </lineage>
</organism>
<sequence length="377" mass="42652">MMHALVVSPIPSNPVNQGNSARISRICELLQYHGYYVHFVYYGMEGIHPDQRKAMEDRWDSFHFVSPNISKAQTRFDGYGIDDYCGDELPEYIKQLQSIWQFDIAIINYVWMSRVADGILPETYSVIDTHDLFGGRHEVLQEQGVAPAWFFCSPEEEARGLSRADSVIAIQDVEAAVLSERFSGRIFTVGHILPQNFLPVRKISRKIRVGYIASDNPSNRISLEVFLKCLADRPSIANNFEFHIAGNISNRIRPDLPGFHLRGFIKEASDFYRDVDIIMNINISGTGLKIKTVEALSFGLPLITTRDGMCGIPSRYHFHLCADMTALLDCLAEVSTERSLANLRDASREVFNNYIRKQLSGFRGLLDAASSRNLETC</sequence>
<accession>A0A7W4JH87</accession>
<proteinExistence type="predicted"/>
<dbReference type="RefSeq" id="WP_182968932.1">
    <property type="nucleotide sequence ID" value="NZ_BAABGC010000018.1"/>
</dbReference>